<gene>
    <name evidence="1" type="ORF">RC62_4522</name>
</gene>
<protein>
    <submittedName>
        <fullName evidence="1">Uncharacterized protein</fullName>
    </submittedName>
</protein>
<name>A0A0Q1BK30_9FLAO</name>
<dbReference type="Proteomes" id="UP000050443">
    <property type="component" value="Unassembled WGS sequence"/>
</dbReference>
<evidence type="ECO:0000313" key="2">
    <source>
        <dbReference type="Proteomes" id="UP000050443"/>
    </source>
</evidence>
<dbReference type="EMBL" id="JRLF01000009">
    <property type="protein sequence ID" value="KQB41146.1"/>
    <property type="molecule type" value="Genomic_DNA"/>
</dbReference>
<comment type="caution">
    <text evidence="1">The sequence shown here is derived from an EMBL/GenBank/DDBJ whole genome shotgun (WGS) entry which is preliminary data.</text>
</comment>
<accession>A0A0Q1BK30</accession>
<dbReference type="AlphaFoldDB" id="A0A0Q1BK30"/>
<reference evidence="1 2" key="1">
    <citation type="submission" date="2014-09" db="EMBL/GenBank/DDBJ databases">
        <title>Genome sequence of Flavobacterium aquidurense RC62.</title>
        <authorList>
            <person name="Kim J.F."/>
            <person name="Kwak M.-J."/>
        </authorList>
    </citation>
    <scope>NUCLEOTIDE SEQUENCE [LARGE SCALE GENOMIC DNA]</scope>
    <source>
        <strain evidence="1 2">RC62</strain>
    </source>
</reference>
<proteinExistence type="predicted"/>
<evidence type="ECO:0000313" key="1">
    <source>
        <dbReference type="EMBL" id="KQB41146.1"/>
    </source>
</evidence>
<sequence length="46" mass="5604">MTRYYNEQYPNKKIPDPNKVGIWDFYIGISLKLTFNLLQRSLNTFY</sequence>
<organism evidence="1 2">
    <name type="scientific">Flavobacterium aquidurense</name>
    <dbReference type="NCBI Taxonomy" id="362413"/>
    <lineage>
        <taxon>Bacteria</taxon>
        <taxon>Pseudomonadati</taxon>
        <taxon>Bacteroidota</taxon>
        <taxon>Flavobacteriia</taxon>
        <taxon>Flavobacteriales</taxon>
        <taxon>Flavobacteriaceae</taxon>
        <taxon>Flavobacterium</taxon>
    </lineage>
</organism>